<sequence>MDIRFEGKHINKGSDTVIIVFQGAFTKLNKDYADQIVAGTVTQESVKAEHSRYHFYKLSEQFSEPDFFFIEDYYSHLYGWYMFDHGNLIIQEFNNKLSEFICKHNYKEVILIGSSKGGVASILYGLINPYVTKIFGMVPDLNISTAPYGESGKKLFFNNDTNFEDNVKDFSSLLSNYPVTIENKKFYYYTGIRDYGFRQLIELNKYLCKDDRYDSHLIIMPTADTHSPLLKGHINLITHIVDTVIHDRPLEDELFLDVGRQVYLSTYPAIAKK</sequence>
<organism evidence="1 2">
    <name type="scientific">Listeria rustica</name>
    <dbReference type="NCBI Taxonomy" id="2713503"/>
    <lineage>
        <taxon>Bacteria</taxon>
        <taxon>Bacillati</taxon>
        <taxon>Bacillota</taxon>
        <taxon>Bacilli</taxon>
        <taxon>Bacillales</taxon>
        <taxon>Listeriaceae</taxon>
        <taxon>Listeria</taxon>
    </lineage>
</organism>
<evidence type="ECO:0000313" key="2">
    <source>
        <dbReference type="Proteomes" id="UP000548787"/>
    </source>
</evidence>
<evidence type="ECO:0000313" key="1">
    <source>
        <dbReference type="EMBL" id="MBA3925489.1"/>
    </source>
</evidence>
<proteinExistence type="predicted"/>
<keyword evidence="2" id="KW-1185">Reference proteome</keyword>
<dbReference type="EMBL" id="JABJVM010000003">
    <property type="protein sequence ID" value="MBA3925489.1"/>
    <property type="molecule type" value="Genomic_DNA"/>
</dbReference>
<reference evidence="1 2" key="2">
    <citation type="submission" date="2020-08" db="EMBL/GenBank/DDBJ databases">
        <title>Listeria ohnekaius sp. nov. and Listeria portnoyii sp. nov. isolated from non-agricultural and natural environments.</title>
        <authorList>
            <person name="Weller D."/>
            <person name="Belias A.M."/>
            <person name="Liao J."/>
            <person name="Guo S."/>
            <person name="Orsi R.H."/>
            <person name="Wiedmann M."/>
        </authorList>
    </citation>
    <scope>NUCLEOTIDE SEQUENCE [LARGE SCALE GENOMIC DNA]</scope>
    <source>
        <strain evidence="1 2">FSL W9-0585</strain>
    </source>
</reference>
<name>A0A7W1YFE2_9LIST</name>
<protein>
    <submittedName>
        <fullName evidence="1">Uncharacterized protein</fullName>
    </submittedName>
</protein>
<accession>A0A7W1YFE2</accession>
<dbReference type="RefSeq" id="WP_181675716.1">
    <property type="nucleotide sequence ID" value="NZ_JABJVM010000003.1"/>
</dbReference>
<dbReference type="Proteomes" id="UP000548787">
    <property type="component" value="Unassembled WGS sequence"/>
</dbReference>
<comment type="caution">
    <text evidence="1">The sequence shown here is derived from an EMBL/GenBank/DDBJ whole genome shotgun (WGS) entry which is preliminary data.</text>
</comment>
<gene>
    <name evidence="1" type="ORF">HPK16_03950</name>
</gene>
<reference evidence="1 2" key="1">
    <citation type="submission" date="2020-05" db="EMBL/GenBank/DDBJ databases">
        <authorList>
            <person name="Carlin C.R."/>
        </authorList>
    </citation>
    <scope>NUCLEOTIDE SEQUENCE [LARGE SCALE GENOMIC DNA]</scope>
    <source>
        <strain evidence="1 2">FSL W9-0585</strain>
    </source>
</reference>
<dbReference type="AlphaFoldDB" id="A0A7W1YFE2"/>